<proteinExistence type="predicted"/>
<dbReference type="EMBL" id="FNAB01000011">
    <property type="protein sequence ID" value="SDE18623.1"/>
    <property type="molecule type" value="Genomic_DNA"/>
</dbReference>
<evidence type="ECO:0000313" key="3">
    <source>
        <dbReference type="Proteomes" id="UP000199417"/>
    </source>
</evidence>
<evidence type="ECO:0000313" key="2">
    <source>
        <dbReference type="EMBL" id="SDE18623.1"/>
    </source>
</evidence>
<dbReference type="InterPro" id="IPR029068">
    <property type="entry name" value="Glyas_Bleomycin-R_OHBP_Dase"/>
</dbReference>
<organism evidence="2 3">
    <name type="scientific">Rhodococcus tukisamuensis</name>
    <dbReference type="NCBI Taxonomy" id="168276"/>
    <lineage>
        <taxon>Bacteria</taxon>
        <taxon>Bacillati</taxon>
        <taxon>Actinomycetota</taxon>
        <taxon>Actinomycetes</taxon>
        <taxon>Mycobacteriales</taxon>
        <taxon>Nocardiaceae</taxon>
        <taxon>Rhodococcus</taxon>
    </lineage>
</organism>
<dbReference type="InterPro" id="IPR041581">
    <property type="entry name" value="Glyoxalase_6"/>
</dbReference>
<dbReference type="CDD" id="cd06587">
    <property type="entry name" value="VOC"/>
    <property type="match status" value="1"/>
</dbReference>
<protein>
    <submittedName>
        <fullName evidence="2">Glyoxalase/Bleomycin resistance protein/Dioxygenase superfamily protein</fullName>
    </submittedName>
</protein>
<dbReference type="PANTHER" id="PTHR35908">
    <property type="entry name" value="HYPOTHETICAL FUSION PROTEIN"/>
    <property type="match status" value="1"/>
</dbReference>
<dbReference type="PANTHER" id="PTHR35908:SF1">
    <property type="entry name" value="CONSERVED PROTEIN"/>
    <property type="match status" value="1"/>
</dbReference>
<dbReference type="Gene3D" id="3.10.180.10">
    <property type="entry name" value="2,3-Dihydroxybiphenyl 1,2-Dioxygenase, domain 1"/>
    <property type="match status" value="1"/>
</dbReference>
<dbReference type="Proteomes" id="UP000199417">
    <property type="component" value="Unassembled WGS sequence"/>
</dbReference>
<name>A0A1G7AUZ7_9NOCA</name>
<reference evidence="2 3" key="1">
    <citation type="submission" date="2016-10" db="EMBL/GenBank/DDBJ databases">
        <authorList>
            <person name="de Groot N.N."/>
        </authorList>
    </citation>
    <scope>NUCLEOTIDE SEQUENCE [LARGE SCALE GENOMIC DNA]</scope>
    <source>
        <strain evidence="2 3">JCM 11308</strain>
    </source>
</reference>
<keyword evidence="2" id="KW-0223">Dioxygenase</keyword>
<dbReference type="SUPFAM" id="SSF54593">
    <property type="entry name" value="Glyoxalase/Bleomycin resistance protein/Dihydroxybiphenyl dioxygenase"/>
    <property type="match status" value="1"/>
</dbReference>
<keyword evidence="2" id="KW-0560">Oxidoreductase</keyword>
<dbReference type="AlphaFoldDB" id="A0A1G7AUZ7"/>
<dbReference type="RefSeq" id="WP_072846687.1">
    <property type="nucleotide sequence ID" value="NZ_FNAB01000011.1"/>
</dbReference>
<dbReference type="InterPro" id="IPR037523">
    <property type="entry name" value="VOC_core"/>
</dbReference>
<dbReference type="STRING" id="168276.SAMN05444580_111129"/>
<evidence type="ECO:0000259" key="1">
    <source>
        <dbReference type="PROSITE" id="PS51819"/>
    </source>
</evidence>
<feature type="domain" description="VOC" evidence="1">
    <location>
        <begin position="7"/>
        <end position="120"/>
    </location>
</feature>
<accession>A0A1G7AUZ7</accession>
<keyword evidence="3" id="KW-1185">Reference proteome</keyword>
<dbReference type="PROSITE" id="PS51819">
    <property type="entry name" value="VOC"/>
    <property type="match status" value="1"/>
</dbReference>
<sequence>MTRPDIGFDYPVLDCPDPAALAGFYRDVLGWEVTRSEDDWVVLQGPGAQRLAFQPAPDFSPLDWPAEGVRVHLDLLVDDLDAAEAWVVGLGARRVEGPRDHPSFTVFADPAGHYFCLCRRD</sequence>
<dbReference type="GO" id="GO:0051213">
    <property type="term" value="F:dioxygenase activity"/>
    <property type="evidence" value="ECO:0007669"/>
    <property type="project" value="UniProtKB-KW"/>
</dbReference>
<gene>
    <name evidence="2" type="ORF">SAMN05444580_111129</name>
</gene>
<dbReference type="Pfam" id="PF18029">
    <property type="entry name" value="Glyoxalase_6"/>
    <property type="match status" value="1"/>
</dbReference>